<evidence type="ECO:0000256" key="1">
    <source>
        <dbReference type="SAM" id="MobiDB-lite"/>
    </source>
</evidence>
<dbReference type="EnsemblPlants" id="OBART10G00710.1">
    <property type="protein sequence ID" value="OBART10G00710.1"/>
    <property type="gene ID" value="OBART10G00710"/>
</dbReference>
<feature type="compositionally biased region" description="Pro residues" evidence="1">
    <location>
        <begin position="132"/>
        <end position="147"/>
    </location>
</feature>
<dbReference type="Proteomes" id="UP000026960">
    <property type="component" value="Chromosome 10"/>
</dbReference>
<sequence>MTSIQRLPRLPRQNHRALGEILTVEIDPTSHLPQSPLSQTPTAPAPHPQPNPSPTRDDIGNCSAISLADLPHTSSRAPARCPLRHRRIHPRPGITSPPMPSAPICSSPPPIPAASSPSTDPPAGSPSVVRSPPIPSTPSCSSPPPIPAARSLSTPSAPSCSSLCRFPTDPPNWAPLCAGNPGGQPLHRHLPRRLVSTAEGIAQIRYVSIPIITYSCTLVHIF</sequence>
<keyword evidence="3" id="KW-1185">Reference proteome</keyword>
<organism evidence="2">
    <name type="scientific">Oryza barthii</name>
    <dbReference type="NCBI Taxonomy" id="65489"/>
    <lineage>
        <taxon>Eukaryota</taxon>
        <taxon>Viridiplantae</taxon>
        <taxon>Streptophyta</taxon>
        <taxon>Embryophyta</taxon>
        <taxon>Tracheophyta</taxon>
        <taxon>Spermatophyta</taxon>
        <taxon>Magnoliopsida</taxon>
        <taxon>Liliopsida</taxon>
        <taxon>Poales</taxon>
        <taxon>Poaceae</taxon>
        <taxon>BOP clade</taxon>
        <taxon>Oryzoideae</taxon>
        <taxon>Oryzeae</taxon>
        <taxon>Oryzinae</taxon>
        <taxon>Oryza</taxon>
    </lineage>
</organism>
<feature type="compositionally biased region" description="Pro residues" evidence="1">
    <location>
        <begin position="95"/>
        <end position="112"/>
    </location>
</feature>
<feature type="compositionally biased region" description="Pro residues" evidence="1">
    <location>
        <begin position="43"/>
        <end position="53"/>
    </location>
</feature>
<reference evidence="2" key="2">
    <citation type="submission" date="2015-03" db="UniProtKB">
        <authorList>
            <consortium name="EnsemblPlants"/>
        </authorList>
    </citation>
    <scope>IDENTIFICATION</scope>
</reference>
<feature type="region of interest" description="Disordered" evidence="1">
    <location>
        <begin position="22"/>
        <end position="153"/>
    </location>
</feature>
<reference evidence="2" key="1">
    <citation type="journal article" date="2009" name="Rice">
        <title>De Novo Next Generation Sequencing of Plant Genomes.</title>
        <authorList>
            <person name="Rounsley S."/>
            <person name="Marri P.R."/>
            <person name="Yu Y."/>
            <person name="He R."/>
            <person name="Sisneros N."/>
            <person name="Goicoechea J.L."/>
            <person name="Lee S.J."/>
            <person name="Angelova A."/>
            <person name="Kudrna D."/>
            <person name="Luo M."/>
            <person name="Affourtit J."/>
            <person name="Desany B."/>
            <person name="Knight J."/>
            <person name="Niazi F."/>
            <person name="Egholm M."/>
            <person name="Wing R.A."/>
        </authorList>
    </citation>
    <scope>NUCLEOTIDE SEQUENCE [LARGE SCALE GENOMIC DNA]</scope>
    <source>
        <strain evidence="2">cv. IRGC 105608</strain>
    </source>
</reference>
<accession>A0A0D3HAL3</accession>
<dbReference type="HOGENOM" id="CLU_1247022_0_0_1"/>
<dbReference type="AlphaFoldDB" id="A0A0D3HAL3"/>
<evidence type="ECO:0000313" key="2">
    <source>
        <dbReference type="EnsemblPlants" id="OBART10G00710.1"/>
    </source>
</evidence>
<dbReference type="PaxDb" id="65489-OBART10G00710.1"/>
<protein>
    <submittedName>
        <fullName evidence="2">Uncharacterized protein</fullName>
    </submittedName>
</protein>
<evidence type="ECO:0000313" key="3">
    <source>
        <dbReference type="Proteomes" id="UP000026960"/>
    </source>
</evidence>
<proteinExistence type="predicted"/>
<dbReference type="Gramene" id="OBART10G00710.1">
    <property type="protein sequence ID" value="OBART10G00710.1"/>
    <property type="gene ID" value="OBART10G00710"/>
</dbReference>
<name>A0A0D3HAL3_9ORYZ</name>